<dbReference type="AlphaFoldDB" id="A0A5N7AQY5"/>
<keyword evidence="2" id="KW-1185">Reference proteome</keyword>
<name>A0A5N7AQY5_9EURO</name>
<reference evidence="1 2" key="1">
    <citation type="submission" date="2019-04" db="EMBL/GenBank/DDBJ databases">
        <title>Friends and foes A comparative genomics studyof 23 Aspergillus species from section Flavi.</title>
        <authorList>
            <consortium name="DOE Joint Genome Institute"/>
            <person name="Kjaerbolling I."/>
            <person name="Vesth T."/>
            <person name="Frisvad J.C."/>
            <person name="Nybo J.L."/>
            <person name="Theobald S."/>
            <person name="Kildgaard S."/>
            <person name="Isbrandt T."/>
            <person name="Kuo A."/>
            <person name="Sato A."/>
            <person name="Lyhne E.K."/>
            <person name="Kogle M.E."/>
            <person name="Wiebenga A."/>
            <person name="Kun R.S."/>
            <person name="Lubbers R.J."/>
            <person name="Makela M.R."/>
            <person name="Barry K."/>
            <person name="Chovatia M."/>
            <person name="Clum A."/>
            <person name="Daum C."/>
            <person name="Haridas S."/>
            <person name="He G."/>
            <person name="LaButti K."/>
            <person name="Lipzen A."/>
            <person name="Mondo S."/>
            <person name="Riley R."/>
            <person name="Salamov A."/>
            <person name="Simmons B.A."/>
            <person name="Magnuson J.K."/>
            <person name="Henrissat B."/>
            <person name="Mortensen U.H."/>
            <person name="Larsen T.O."/>
            <person name="Devries R.P."/>
            <person name="Grigoriev I.V."/>
            <person name="Machida M."/>
            <person name="Baker S.E."/>
            <person name="Andersen M.R."/>
        </authorList>
    </citation>
    <scope>NUCLEOTIDE SEQUENCE [LARGE SCALE GENOMIC DNA]</scope>
    <source>
        <strain evidence="1 2">IBT 29228</strain>
    </source>
</reference>
<organism evidence="1 2">
    <name type="scientific">Aspergillus bertholletiae</name>
    <dbReference type="NCBI Taxonomy" id="1226010"/>
    <lineage>
        <taxon>Eukaryota</taxon>
        <taxon>Fungi</taxon>
        <taxon>Dikarya</taxon>
        <taxon>Ascomycota</taxon>
        <taxon>Pezizomycotina</taxon>
        <taxon>Eurotiomycetes</taxon>
        <taxon>Eurotiomycetidae</taxon>
        <taxon>Eurotiales</taxon>
        <taxon>Aspergillaceae</taxon>
        <taxon>Aspergillus</taxon>
        <taxon>Aspergillus subgen. Circumdati</taxon>
    </lineage>
</organism>
<accession>A0A5N7AQY5</accession>
<dbReference type="Proteomes" id="UP000326198">
    <property type="component" value="Unassembled WGS sequence"/>
</dbReference>
<evidence type="ECO:0000313" key="1">
    <source>
        <dbReference type="EMBL" id="KAE8372143.1"/>
    </source>
</evidence>
<gene>
    <name evidence="1" type="ORF">BDV26DRAFT_274704</name>
</gene>
<evidence type="ECO:0000313" key="2">
    <source>
        <dbReference type="Proteomes" id="UP000326198"/>
    </source>
</evidence>
<dbReference type="EMBL" id="ML736374">
    <property type="protein sequence ID" value="KAE8372143.1"/>
    <property type="molecule type" value="Genomic_DNA"/>
</dbReference>
<protein>
    <submittedName>
        <fullName evidence="1">Uncharacterized protein</fullName>
    </submittedName>
</protein>
<proteinExistence type="predicted"/>
<sequence>MIEQRIHSLLYAALVRSSPSPMDNAAGITPITITVASRLREGRLESTCLFSRTPSSPSVNEVLAMAFSACNPKFFISPPWISSGTTRVDVDCCHNPVVPCFAHLDRSLGCFPSFPSFLDLVRLASDGHLACNRSSFSCSFRAYRNLLRLG</sequence>